<accession>A0ABQ5JYK6</accession>
<dbReference type="PROSITE" id="PS50013">
    <property type="entry name" value="CHROMO_2"/>
    <property type="match status" value="1"/>
</dbReference>
<gene>
    <name evidence="3" type="ORF">ADUPG1_004387</name>
</gene>
<evidence type="ECO:0000313" key="4">
    <source>
        <dbReference type="Proteomes" id="UP001057375"/>
    </source>
</evidence>
<dbReference type="EMBL" id="BQXS01006510">
    <property type="protein sequence ID" value="GKT20185.1"/>
    <property type="molecule type" value="Genomic_DNA"/>
</dbReference>
<dbReference type="SUPFAM" id="SSF54160">
    <property type="entry name" value="Chromo domain-like"/>
    <property type="match status" value="1"/>
</dbReference>
<feature type="domain" description="Chromo" evidence="2">
    <location>
        <begin position="126"/>
        <end position="200"/>
    </location>
</feature>
<evidence type="ECO:0000256" key="1">
    <source>
        <dbReference type="SAM" id="MobiDB-lite"/>
    </source>
</evidence>
<dbReference type="InterPro" id="IPR016197">
    <property type="entry name" value="Chromo-like_dom_sf"/>
</dbReference>
<feature type="non-terminal residue" evidence="3">
    <location>
        <position position="1"/>
    </location>
</feature>
<dbReference type="Proteomes" id="UP001057375">
    <property type="component" value="Unassembled WGS sequence"/>
</dbReference>
<protein>
    <recommendedName>
        <fullName evidence="2">Chromo domain-containing protein</fullName>
    </recommendedName>
</protein>
<dbReference type="InterPro" id="IPR000953">
    <property type="entry name" value="Chromo/chromo_shadow_dom"/>
</dbReference>
<evidence type="ECO:0000259" key="2">
    <source>
        <dbReference type="PROSITE" id="PS50013"/>
    </source>
</evidence>
<keyword evidence="4" id="KW-1185">Reference proteome</keyword>
<sequence>EATLKRDKKLAPAVDAFNKQVEERLLSGVEIRRTDSSDPAKTKLVYLPGSYVLVKPRTKVAHKFSSRLLGPWLVTKHDLETETLTLTSLADGKTRKIASDAVVPFDDSNATLDDMKDMAVMDDEEDVIEEVIGHVRNARGRFKEKDRYAFKVKWLGYEETTMEPWGNLAGSGPFIEYCKSDPNLKKVFIDGDKSRSNRGRRRKQKDYNRESSDSDDSEYIP</sequence>
<name>A0ABQ5JYK6_9EUKA</name>
<organism evidence="3 4">
    <name type="scientific">Aduncisulcus paluster</name>
    <dbReference type="NCBI Taxonomy" id="2918883"/>
    <lineage>
        <taxon>Eukaryota</taxon>
        <taxon>Metamonada</taxon>
        <taxon>Carpediemonas-like organisms</taxon>
        <taxon>Aduncisulcus</taxon>
    </lineage>
</organism>
<evidence type="ECO:0000313" key="3">
    <source>
        <dbReference type="EMBL" id="GKT20185.1"/>
    </source>
</evidence>
<feature type="region of interest" description="Disordered" evidence="1">
    <location>
        <begin position="189"/>
        <end position="221"/>
    </location>
</feature>
<reference evidence="3" key="1">
    <citation type="submission" date="2022-03" db="EMBL/GenBank/DDBJ databases">
        <title>Draft genome sequence of Aduncisulcus paluster, a free-living microaerophilic Fornicata.</title>
        <authorList>
            <person name="Yuyama I."/>
            <person name="Kume K."/>
            <person name="Tamura T."/>
            <person name="Inagaki Y."/>
            <person name="Hashimoto T."/>
        </authorList>
    </citation>
    <scope>NUCLEOTIDE SEQUENCE</scope>
    <source>
        <strain evidence="3">NY0171</strain>
    </source>
</reference>
<proteinExistence type="predicted"/>
<comment type="caution">
    <text evidence="3">The sequence shown here is derived from an EMBL/GenBank/DDBJ whole genome shotgun (WGS) entry which is preliminary data.</text>
</comment>